<evidence type="ECO:0000256" key="1">
    <source>
        <dbReference type="SAM" id="MobiDB-lite"/>
    </source>
</evidence>
<keyword evidence="2" id="KW-1133">Transmembrane helix</keyword>
<gene>
    <name evidence="4" type="ORF">ACFQKE_03810</name>
</gene>
<evidence type="ECO:0000259" key="3">
    <source>
        <dbReference type="Pfam" id="PF07760"/>
    </source>
</evidence>
<dbReference type="InterPro" id="IPR011674">
    <property type="entry name" value="DUF1616"/>
</dbReference>
<keyword evidence="2" id="KW-0472">Membrane</keyword>
<feature type="domain" description="DUF1616" evidence="3">
    <location>
        <begin position="30"/>
        <end position="336"/>
    </location>
</feature>
<evidence type="ECO:0000256" key="2">
    <source>
        <dbReference type="SAM" id="Phobius"/>
    </source>
</evidence>
<accession>A0ABD5ZVC8</accession>
<dbReference type="EMBL" id="JBHTAT010000001">
    <property type="protein sequence ID" value="MFC7254432.1"/>
    <property type="molecule type" value="Genomic_DNA"/>
</dbReference>
<name>A0ABD5ZVC8_9EURY</name>
<dbReference type="AlphaFoldDB" id="A0ABD5ZVC8"/>
<feature type="transmembrane region" description="Helical" evidence="2">
    <location>
        <begin position="180"/>
        <end position="202"/>
    </location>
</feature>
<dbReference type="RefSeq" id="WP_379702633.1">
    <property type="nucleotide sequence ID" value="NZ_JBHTAT010000001.1"/>
</dbReference>
<feature type="transmembrane region" description="Helical" evidence="2">
    <location>
        <begin position="125"/>
        <end position="144"/>
    </location>
</feature>
<keyword evidence="2" id="KW-0812">Transmembrane</keyword>
<evidence type="ECO:0000313" key="5">
    <source>
        <dbReference type="Proteomes" id="UP001596434"/>
    </source>
</evidence>
<proteinExistence type="predicted"/>
<feature type="transmembrane region" description="Helical" evidence="2">
    <location>
        <begin position="23"/>
        <end position="43"/>
    </location>
</feature>
<evidence type="ECO:0000313" key="4">
    <source>
        <dbReference type="EMBL" id="MFC7254432.1"/>
    </source>
</evidence>
<dbReference type="Proteomes" id="UP001596434">
    <property type="component" value="Unassembled WGS sequence"/>
</dbReference>
<protein>
    <submittedName>
        <fullName evidence="4">DUF1616 domain-containing protein</fullName>
    </submittedName>
</protein>
<dbReference type="Pfam" id="PF07760">
    <property type="entry name" value="DUF1616"/>
    <property type="match status" value="1"/>
</dbReference>
<dbReference type="GeneID" id="96952746"/>
<feature type="region of interest" description="Disordered" evidence="1">
    <location>
        <begin position="345"/>
        <end position="366"/>
    </location>
</feature>
<sequence length="366" mass="38437">MSADADTDAGSDRHGGLSTLRTLPADLGIVVTLVVVVLLASVLPGVPDAVVRALAVSFVFAPGYAFVAALFPHARADDGEPVAGESTPRRGVDGVERAALSLGASVALAGIAGSATTLTPWVPRLTSTLVVVGVATLAVTVVGARRRDALPPEERFRLPYERWLAAVRAALFAPETRADVLLSALVILSVVLATSSLGYALAGPERGEAFSEFYLLTETEDGELVADGYPTDFVAGEPRSLVVGVGNHEHETVPYTVVIQIQRVRIANNSTHVVEAERVSRFSSTVPTTETWRRSHRVAPTMTGDGLRLAYLLYRGDPPQRPTSGNAYRSLHLWVNVTAPGPTNGTAPASVHSTGVSTSSPRHAGA</sequence>
<keyword evidence="5" id="KW-1185">Reference proteome</keyword>
<dbReference type="PIRSF" id="PIRSF018671">
    <property type="entry name" value="UCP018671"/>
    <property type="match status" value="1"/>
</dbReference>
<comment type="caution">
    <text evidence="4">The sequence shown here is derived from an EMBL/GenBank/DDBJ whole genome shotgun (WGS) entry which is preliminary data.</text>
</comment>
<dbReference type="InterPro" id="IPR014495">
    <property type="entry name" value="UCP018671"/>
</dbReference>
<reference evidence="4 5" key="1">
    <citation type="journal article" date="2019" name="Int. J. Syst. Evol. Microbiol.">
        <title>The Global Catalogue of Microorganisms (GCM) 10K type strain sequencing project: providing services to taxonomists for standard genome sequencing and annotation.</title>
        <authorList>
            <consortium name="The Broad Institute Genomics Platform"/>
            <consortium name="The Broad Institute Genome Sequencing Center for Infectious Disease"/>
            <person name="Wu L."/>
            <person name="Ma J."/>
        </authorList>
    </citation>
    <scope>NUCLEOTIDE SEQUENCE [LARGE SCALE GENOMIC DNA]</scope>
    <source>
        <strain evidence="4 5">GX21</strain>
    </source>
</reference>
<feature type="transmembrane region" description="Helical" evidence="2">
    <location>
        <begin position="49"/>
        <end position="71"/>
    </location>
</feature>
<organism evidence="4 5">
    <name type="scientific">Haloplanus litoreus</name>
    <dbReference type="NCBI Taxonomy" id="767515"/>
    <lineage>
        <taxon>Archaea</taxon>
        <taxon>Methanobacteriati</taxon>
        <taxon>Methanobacteriota</taxon>
        <taxon>Stenosarchaea group</taxon>
        <taxon>Halobacteria</taxon>
        <taxon>Halobacteriales</taxon>
        <taxon>Haloferacaceae</taxon>
        <taxon>Haloplanus</taxon>
    </lineage>
</organism>